<dbReference type="Proteomes" id="UP000176562">
    <property type="component" value="Chromosome"/>
</dbReference>
<keyword evidence="6" id="KW-1185">Reference proteome</keyword>
<keyword evidence="4" id="KW-0460">Magnesium</keyword>
<evidence type="ECO:0000313" key="6">
    <source>
        <dbReference type="Proteomes" id="UP000176562"/>
    </source>
</evidence>
<dbReference type="NCBIfam" id="TIGR01484">
    <property type="entry name" value="HAD-SF-IIB"/>
    <property type="match status" value="1"/>
</dbReference>
<sequence length="245" mass="25838">MPLFTEPLLAPPPPLDIARDALFLDFDGTLVEIAPRPDAITLPPGLAARLAALEGALGGAFALVSGRNLAELVRYLDGFGGLIIGGHGAEARGLSGADTPPPEALAALQSRMSAFARAERLLYEPKAHGAALHYRSRPDFGPEVEAFIQSLLQQFSGFSVQPAKMAYELRPASASKDRALARLWDLPRFAGRRPVFLGDDTTDEPAIAWAAAQGGYGVKVGPGETAARYRLADPAAVLSWLEGGA</sequence>
<dbReference type="Gene3D" id="3.40.50.1000">
    <property type="entry name" value="HAD superfamily/HAD-like"/>
    <property type="match status" value="1"/>
</dbReference>
<dbReference type="NCBIfam" id="TIGR00685">
    <property type="entry name" value="T6PP"/>
    <property type="match status" value="1"/>
</dbReference>
<dbReference type="GO" id="GO:0046872">
    <property type="term" value="F:metal ion binding"/>
    <property type="evidence" value="ECO:0007669"/>
    <property type="project" value="UniProtKB-KW"/>
</dbReference>
<accession>A0A1D9M8H3</accession>
<evidence type="ECO:0000256" key="4">
    <source>
        <dbReference type="RuleBase" id="RU361117"/>
    </source>
</evidence>
<dbReference type="InterPro" id="IPR023214">
    <property type="entry name" value="HAD_sf"/>
</dbReference>
<dbReference type="GO" id="GO:0004805">
    <property type="term" value="F:trehalose-phosphatase activity"/>
    <property type="evidence" value="ECO:0007669"/>
    <property type="project" value="UniProtKB-EC"/>
</dbReference>
<dbReference type="InterPro" id="IPR044651">
    <property type="entry name" value="OTSB-like"/>
</dbReference>
<dbReference type="PANTHER" id="PTHR43768">
    <property type="entry name" value="TREHALOSE 6-PHOSPHATE PHOSPHATASE"/>
    <property type="match status" value="1"/>
</dbReference>
<gene>
    <name evidence="5" type="ORF">LPB142_01565</name>
</gene>
<keyword evidence="4" id="KW-0479">Metal-binding</keyword>
<comment type="pathway">
    <text evidence="1 4">Glycan biosynthesis; trehalose biosynthesis.</text>
</comment>
<name>A0A1D9M8H3_9RHOB</name>
<dbReference type="Gene3D" id="3.30.70.1020">
    <property type="entry name" value="Trehalose-6-phosphate phosphatase related protein, domain 2"/>
    <property type="match status" value="1"/>
</dbReference>
<dbReference type="InterPro" id="IPR036412">
    <property type="entry name" value="HAD-like_sf"/>
</dbReference>
<dbReference type="InterPro" id="IPR006379">
    <property type="entry name" value="HAD-SF_hydro_IIB"/>
</dbReference>
<comment type="cofactor">
    <cofactor evidence="4">
        <name>Mg(2+)</name>
        <dbReference type="ChEBI" id="CHEBI:18420"/>
    </cofactor>
</comment>
<proteinExistence type="inferred from homology"/>
<dbReference type="AlphaFoldDB" id="A0A1D9M8H3"/>
<dbReference type="InterPro" id="IPR003337">
    <property type="entry name" value="Trehalose_PPase"/>
</dbReference>
<evidence type="ECO:0000256" key="2">
    <source>
        <dbReference type="ARBA" id="ARBA00008770"/>
    </source>
</evidence>
<dbReference type="GO" id="GO:0005992">
    <property type="term" value="P:trehalose biosynthetic process"/>
    <property type="evidence" value="ECO:0007669"/>
    <property type="project" value="UniProtKB-UniPathway"/>
</dbReference>
<comment type="catalytic activity">
    <reaction evidence="4">
        <text>alpha,alpha-trehalose 6-phosphate + H2O = alpha,alpha-trehalose + phosphate</text>
        <dbReference type="Rhea" id="RHEA:23420"/>
        <dbReference type="ChEBI" id="CHEBI:15377"/>
        <dbReference type="ChEBI" id="CHEBI:16551"/>
        <dbReference type="ChEBI" id="CHEBI:43474"/>
        <dbReference type="ChEBI" id="CHEBI:58429"/>
        <dbReference type="EC" id="3.1.3.12"/>
    </reaction>
</comment>
<dbReference type="EC" id="3.1.3.12" evidence="4"/>
<dbReference type="SUPFAM" id="SSF56784">
    <property type="entry name" value="HAD-like"/>
    <property type="match status" value="1"/>
</dbReference>
<comment type="function">
    <text evidence="4">Removes the phosphate from trehalose 6-phosphate to produce free trehalose.</text>
</comment>
<evidence type="ECO:0000256" key="3">
    <source>
        <dbReference type="ARBA" id="ARBA00022801"/>
    </source>
</evidence>
<organism evidence="5 6">
    <name type="scientific">Rhodobacter xanthinilyticus</name>
    <dbReference type="NCBI Taxonomy" id="1850250"/>
    <lineage>
        <taxon>Bacteria</taxon>
        <taxon>Pseudomonadati</taxon>
        <taxon>Pseudomonadota</taxon>
        <taxon>Alphaproteobacteria</taxon>
        <taxon>Rhodobacterales</taxon>
        <taxon>Rhodobacter group</taxon>
        <taxon>Rhodobacter</taxon>
    </lineage>
</organism>
<dbReference type="KEGG" id="rhp:LPB142_01565"/>
<evidence type="ECO:0000256" key="1">
    <source>
        <dbReference type="ARBA" id="ARBA00005199"/>
    </source>
</evidence>
<dbReference type="PANTHER" id="PTHR43768:SF3">
    <property type="entry name" value="TREHALOSE 6-PHOSPHATE PHOSPHATASE"/>
    <property type="match status" value="1"/>
</dbReference>
<keyword evidence="3 4" id="KW-0378">Hydrolase</keyword>
<dbReference type="UniPathway" id="UPA00299"/>
<dbReference type="EMBL" id="CP017781">
    <property type="protein sequence ID" value="AOZ68155.1"/>
    <property type="molecule type" value="Genomic_DNA"/>
</dbReference>
<comment type="similarity">
    <text evidence="2 4">Belongs to the trehalose phosphatase family.</text>
</comment>
<dbReference type="STRING" id="1850250.LPB142_01565"/>
<dbReference type="RefSeq" id="WP_071165296.1">
    <property type="nucleotide sequence ID" value="NZ_CP017781.1"/>
</dbReference>
<protein>
    <recommendedName>
        <fullName evidence="4">Trehalose 6-phosphate phosphatase</fullName>
        <ecNumber evidence="4">3.1.3.12</ecNumber>
    </recommendedName>
</protein>
<reference evidence="5 6" key="1">
    <citation type="submission" date="2016-10" db="EMBL/GenBank/DDBJ databases">
        <title>Rhodobacter sp. LPB0142, isolated from sea water.</title>
        <authorList>
            <person name="Kim E."/>
            <person name="Yi H."/>
        </authorList>
    </citation>
    <scope>NUCLEOTIDE SEQUENCE [LARGE SCALE GENOMIC DNA]</scope>
    <source>
        <strain evidence="5 6">LPB0142</strain>
    </source>
</reference>
<evidence type="ECO:0000313" key="5">
    <source>
        <dbReference type="EMBL" id="AOZ68155.1"/>
    </source>
</evidence>
<dbReference type="Pfam" id="PF02358">
    <property type="entry name" value="Trehalose_PPase"/>
    <property type="match status" value="1"/>
</dbReference>